<dbReference type="OrthoDB" id="1433018at2"/>
<dbReference type="InterPro" id="IPR003718">
    <property type="entry name" value="OsmC/Ohr_fam"/>
</dbReference>
<dbReference type="Gene3D" id="3.30.300.20">
    <property type="match status" value="1"/>
</dbReference>
<dbReference type="PANTHER" id="PTHR35368:SF1">
    <property type="entry name" value="HYDROPEROXIDE REDUCTASE"/>
    <property type="match status" value="1"/>
</dbReference>
<comment type="caution">
    <text evidence="1">The sequence shown here is derived from an EMBL/GenBank/DDBJ whole genome shotgun (WGS) entry which is preliminary data.</text>
</comment>
<dbReference type="Pfam" id="PF02566">
    <property type="entry name" value="OsmC"/>
    <property type="match status" value="1"/>
</dbReference>
<dbReference type="PANTHER" id="PTHR35368">
    <property type="entry name" value="HYDROPEROXIDE REDUCTASE"/>
    <property type="match status" value="1"/>
</dbReference>
<evidence type="ECO:0000313" key="2">
    <source>
        <dbReference type="Proteomes" id="UP000773614"/>
    </source>
</evidence>
<dbReference type="Proteomes" id="UP000773614">
    <property type="component" value="Unassembled WGS sequence"/>
</dbReference>
<dbReference type="InterPro" id="IPR036102">
    <property type="entry name" value="OsmC/Ohrsf"/>
</dbReference>
<dbReference type="InterPro" id="IPR052924">
    <property type="entry name" value="OsmC/Ohr_hydroprdx_reductase"/>
</dbReference>
<gene>
    <name evidence="1" type="ORF">E4O86_22155</name>
</gene>
<accession>A0A964T8B5</accession>
<reference evidence="1" key="1">
    <citation type="submission" date="2019-03" db="EMBL/GenBank/DDBJ databases">
        <title>Afifella sp. nov., isolated from activated sludge.</title>
        <authorList>
            <person name="Li Q."/>
            <person name="Liu Y."/>
        </authorList>
    </citation>
    <scope>NUCLEOTIDE SEQUENCE</scope>
    <source>
        <strain evidence="1">L72</strain>
    </source>
</reference>
<evidence type="ECO:0000313" key="1">
    <source>
        <dbReference type="EMBL" id="MYZ50408.1"/>
    </source>
</evidence>
<dbReference type="SUPFAM" id="SSF82784">
    <property type="entry name" value="OsmC-like"/>
    <property type="match status" value="1"/>
</dbReference>
<dbReference type="EMBL" id="SPKJ01000165">
    <property type="protein sequence ID" value="MYZ50408.1"/>
    <property type="molecule type" value="Genomic_DNA"/>
</dbReference>
<keyword evidence="2" id="KW-1185">Reference proteome</keyword>
<name>A0A964T8B5_9HYPH</name>
<dbReference type="RefSeq" id="WP_161142728.1">
    <property type="nucleotide sequence ID" value="NZ_SPKJ01000165.1"/>
</dbReference>
<dbReference type="AlphaFoldDB" id="A0A964T8B5"/>
<protein>
    <submittedName>
        <fullName evidence="1">OsmC family peroxiredoxin</fullName>
    </submittedName>
</protein>
<organism evidence="1 2">
    <name type="scientific">Propylenella binzhouense</name>
    <dbReference type="NCBI Taxonomy" id="2555902"/>
    <lineage>
        <taxon>Bacteria</taxon>
        <taxon>Pseudomonadati</taxon>
        <taxon>Pseudomonadota</taxon>
        <taxon>Alphaproteobacteria</taxon>
        <taxon>Hyphomicrobiales</taxon>
        <taxon>Propylenellaceae</taxon>
        <taxon>Propylenella</taxon>
    </lineage>
</organism>
<sequence>MLVKQKMLVKGRLKAACPTHSRTEIAARDTAMVIDVPKERDGTNQGPTPTETLVAALVACTNVMGHKCARKNGVEFRAMSIAAEWDFDCRGTQLVEEVETPLVAIRMTIDVTTDADEAAMEAVRADLQKFCPLAKLIRAGGTTIEETWNVTRG</sequence>
<dbReference type="InterPro" id="IPR015946">
    <property type="entry name" value="KH_dom-like_a/b"/>
</dbReference>
<proteinExistence type="predicted"/>